<feature type="region of interest" description="Disordered" evidence="1">
    <location>
        <begin position="203"/>
        <end position="247"/>
    </location>
</feature>
<organism evidence="4 5">
    <name type="scientific">Coniella lustricola</name>
    <dbReference type="NCBI Taxonomy" id="2025994"/>
    <lineage>
        <taxon>Eukaryota</taxon>
        <taxon>Fungi</taxon>
        <taxon>Dikarya</taxon>
        <taxon>Ascomycota</taxon>
        <taxon>Pezizomycotina</taxon>
        <taxon>Sordariomycetes</taxon>
        <taxon>Sordariomycetidae</taxon>
        <taxon>Diaporthales</taxon>
        <taxon>Schizoparmaceae</taxon>
        <taxon>Coniella</taxon>
    </lineage>
</organism>
<evidence type="ECO:0008006" key="6">
    <source>
        <dbReference type="Google" id="ProtNLM"/>
    </source>
</evidence>
<feature type="compositionally biased region" description="Polar residues" evidence="1">
    <location>
        <begin position="499"/>
        <end position="517"/>
    </location>
</feature>
<evidence type="ECO:0000256" key="3">
    <source>
        <dbReference type="SAM" id="SignalP"/>
    </source>
</evidence>
<feature type="compositionally biased region" description="Basic and acidic residues" evidence="1">
    <location>
        <begin position="282"/>
        <end position="292"/>
    </location>
</feature>
<feature type="region of interest" description="Disordered" evidence="1">
    <location>
        <begin position="425"/>
        <end position="608"/>
    </location>
</feature>
<gene>
    <name evidence="4" type="ORF">BD289DRAFT_179597</name>
</gene>
<reference evidence="4 5" key="1">
    <citation type="journal article" date="2018" name="Mycol. Prog.">
        <title>Coniella lustricola, a new species from submerged detritus.</title>
        <authorList>
            <person name="Raudabaugh D.B."/>
            <person name="Iturriaga T."/>
            <person name="Carver A."/>
            <person name="Mondo S."/>
            <person name="Pangilinan J."/>
            <person name="Lipzen A."/>
            <person name="He G."/>
            <person name="Amirebrahimi M."/>
            <person name="Grigoriev I.V."/>
            <person name="Miller A.N."/>
        </authorList>
    </citation>
    <scope>NUCLEOTIDE SEQUENCE [LARGE SCALE GENOMIC DNA]</scope>
    <source>
        <strain evidence="4 5">B22-T-1</strain>
    </source>
</reference>
<feature type="transmembrane region" description="Helical" evidence="2">
    <location>
        <begin position="253"/>
        <end position="276"/>
    </location>
</feature>
<sequence>MKGRQIWSCGPCTILLLCAILPEAVTALFRGSGTRDTIHRVFKVKITEDVRLSSFSGSQVAAGKEKRGASSCPSQYALCPSSLGGDCCPENYACAQSSCYATTAAVSTCQGQTGYYACPLSLNGGCCQQGLLCATDGCSAPAGSTYTQTCQAGYFACPASMNYGCCENGMGCAISSCVSTSPSTTTITYTTTTNDGSAVTITTTSVTTPPLPSGTSSASGESVAPKVFPSSEPKVAASKDNSGSGHGGLSKGAVGGIVAGAVVLLIAVLIAAFFVIRQLKKTEKAVQSHRETTSGTRTRRTAEMKSESHVNVHPTPSEIDRLDYDPLMMTPSTGLGGQYQQHPQRPNGRSRRGSDAPSQPSVWSGPSADMRATPSLASEAGDRGYFELPPRENDRPGVQNTVRYSMASSADSNAQYNYHNFVYPSGHVRHDSQTSELSAGSDEYGGSQRGPRSPVAHTFELAGEGEVRPELPGSDTDTESNGIHGLRGWRLARRRKRQSTNPSINNVVSPMSTTTVNRPPMAYANRTRRRGTSNVSAMSGQSGGDPAAAALGSIDEGLPGTNSLHGHYGPPITGPSVAPDMNLADMPGLIPVAHDEEGPPSQHGAQRQ</sequence>
<evidence type="ECO:0000313" key="4">
    <source>
        <dbReference type="EMBL" id="PSR76208.1"/>
    </source>
</evidence>
<feature type="compositionally biased region" description="Polar residues" evidence="1">
    <location>
        <begin position="330"/>
        <end position="344"/>
    </location>
</feature>
<evidence type="ECO:0000313" key="5">
    <source>
        <dbReference type="Proteomes" id="UP000241462"/>
    </source>
</evidence>
<dbReference type="AlphaFoldDB" id="A0A2T2ZTJ1"/>
<name>A0A2T2ZTJ1_9PEZI</name>
<feature type="chain" id="PRO_5015393841" description="Mid2 domain-containing protein" evidence="3">
    <location>
        <begin position="28"/>
        <end position="608"/>
    </location>
</feature>
<keyword evidence="2" id="KW-0812">Transmembrane</keyword>
<feature type="compositionally biased region" description="Basic and acidic residues" evidence="1">
    <location>
        <begin position="300"/>
        <end position="310"/>
    </location>
</feature>
<accession>A0A2T2ZTJ1</accession>
<dbReference type="InParanoid" id="A0A2T2ZTJ1"/>
<evidence type="ECO:0000256" key="1">
    <source>
        <dbReference type="SAM" id="MobiDB-lite"/>
    </source>
</evidence>
<evidence type="ECO:0000256" key="2">
    <source>
        <dbReference type="SAM" id="Phobius"/>
    </source>
</evidence>
<proteinExistence type="predicted"/>
<dbReference type="OrthoDB" id="5292518at2759"/>
<keyword evidence="2" id="KW-1133">Transmembrane helix</keyword>
<keyword evidence="5" id="KW-1185">Reference proteome</keyword>
<dbReference type="STRING" id="2025994.A0A2T2ZTJ1"/>
<keyword evidence="2" id="KW-0472">Membrane</keyword>
<dbReference type="EMBL" id="KZ678722">
    <property type="protein sequence ID" value="PSR76208.1"/>
    <property type="molecule type" value="Genomic_DNA"/>
</dbReference>
<feature type="compositionally biased region" description="Low complexity" evidence="1">
    <location>
        <begin position="203"/>
        <end position="220"/>
    </location>
</feature>
<protein>
    <recommendedName>
        <fullName evidence="6">Mid2 domain-containing protein</fullName>
    </recommendedName>
</protein>
<feature type="region of interest" description="Disordered" evidence="1">
    <location>
        <begin position="282"/>
        <end position="374"/>
    </location>
</feature>
<dbReference type="Proteomes" id="UP000241462">
    <property type="component" value="Unassembled WGS sequence"/>
</dbReference>
<keyword evidence="3" id="KW-0732">Signal</keyword>
<feature type="signal peptide" evidence="3">
    <location>
        <begin position="1"/>
        <end position="27"/>
    </location>
</feature>